<name>A0A1F4U800_UNCSA</name>
<dbReference type="PANTHER" id="PTHR42989">
    <property type="entry name" value="HYDROGENASE-4 COMPONENT I"/>
    <property type="match status" value="1"/>
</dbReference>
<sequence>MDKLLLCRLRKGIVTVPVEIQKVEQMGAELKKAINARFRRSFNIREVDTGSCGICEAEIIAANNPVYDVARFGVNFVASPRHADALLVTGPVGKNMLLALQKTYDAMPEPKLVITLGDCALDGGIFKESYYVEGGVSKILPVTLHIPGCPPTPLEIIEALLGLLKQ</sequence>
<dbReference type="Pfam" id="PF01058">
    <property type="entry name" value="Oxidored_q6"/>
    <property type="match status" value="1"/>
</dbReference>
<evidence type="ECO:0000256" key="3">
    <source>
        <dbReference type="ARBA" id="ARBA00022485"/>
    </source>
</evidence>
<dbReference type="EMBL" id="MEUJ01000002">
    <property type="protein sequence ID" value="OGC41076.1"/>
    <property type="molecule type" value="Genomic_DNA"/>
</dbReference>
<gene>
    <name evidence="8" type="ORF">A2438_00790</name>
</gene>
<evidence type="ECO:0000256" key="1">
    <source>
        <dbReference type="ARBA" id="ARBA00001966"/>
    </source>
</evidence>
<evidence type="ECO:0000313" key="8">
    <source>
        <dbReference type="EMBL" id="OGC41076.1"/>
    </source>
</evidence>
<dbReference type="InterPro" id="IPR006137">
    <property type="entry name" value="NADH_UbQ_OxRdtase-like_20kDa"/>
</dbReference>
<keyword evidence="4" id="KW-0479">Metal-binding</keyword>
<dbReference type="PANTHER" id="PTHR42989:SF1">
    <property type="entry name" value="FORMATE HYDROGENLYASE SUBUNIT 7-RELATED"/>
    <property type="match status" value="1"/>
</dbReference>
<dbReference type="GO" id="GO:0051539">
    <property type="term" value="F:4 iron, 4 sulfur cluster binding"/>
    <property type="evidence" value="ECO:0007669"/>
    <property type="project" value="UniProtKB-KW"/>
</dbReference>
<evidence type="ECO:0000256" key="2">
    <source>
        <dbReference type="ARBA" id="ARBA00009173"/>
    </source>
</evidence>
<evidence type="ECO:0000259" key="7">
    <source>
        <dbReference type="Pfam" id="PF01058"/>
    </source>
</evidence>
<organism evidence="8 9">
    <name type="scientific">candidate division WOR-1 bacterium RIFOXYC2_FULL_46_14</name>
    <dbReference type="NCBI Taxonomy" id="1802587"/>
    <lineage>
        <taxon>Bacteria</taxon>
        <taxon>Bacillati</taxon>
        <taxon>Saganbacteria</taxon>
    </lineage>
</organism>
<proteinExistence type="inferred from homology"/>
<dbReference type="SUPFAM" id="SSF56770">
    <property type="entry name" value="HydA/Nqo6-like"/>
    <property type="match status" value="1"/>
</dbReference>
<dbReference type="Gene3D" id="3.40.50.12280">
    <property type="match status" value="1"/>
</dbReference>
<feature type="domain" description="NADH:ubiquinone oxidoreductase-like 20kDa subunit" evidence="7">
    <location>
        <begin position="52"/>
        <end position="161"/>
    </location>
</feature>
<dbReference type="InterPro" id="IPR052375">
    <property type="entry name" value="Complex_I_20kDa-like"/>
</dbReference>
<keyword evidence="6" id="KW-0411">Iron-sulfur</keyword>
<keyword evidence="5" id="KW-0408">Iron</keyword>
<accession>A0A1F4U800</accession>
<dbReference type="AlphaFoldDB" id="A0A1F4U800"/>
<keyword evidence="3" id="KW-0004">4Fe-4S</keyword>
<evidence type="ECO:0000313" key="9">
    <source>
        <dbReference type="Proteomes" id="UP000179242"/>
    </source>
</evidence>
<protein>
    <submittedName>
        <fullName evidence="8">Hydrogenase</fullName>
    </submittedName>
</protein>
<evidence type="ECO:0000256" key="6">
    <source>
        <dbReference type="ARBA" id="ARBA00023014"/>
    </source>
</evidence>
<dbReference type="NCBIfam" id="NF005012">
    <property type="entry name" value="PRK06411.1"/>
    <property type="match status" value="1"/>
</dbReference>
<dbReference type="GO" id="GO:0046872">
    <property type="term" value="F:metal ion binding"/>
    <property type="evidence" value="ECO:0007669"/>
    <property type="project" value="UniProtKB-KW"/>
</dbReference>
<evidence type="ECO:0000256" key="4">
    <source>
        <dbReference type="ARBA" id="ARBA00022723"/>
    </source>
</evidence>
<evidence type="ECO:0000256" key="5">
    <source>
        <dbReference type="ARBA" id="ARBA00023004"/>
    </source>
</evidence>
<dbReference type="Proteomes" id="UP000179242">
    <property type="component" value="Unassembled WGS sequence"/>
</dbReference>
<comment type="cofactor">
    <cofactor evidence="1">
        <name>[4Fe-4S] cluster</name>
        <dbReference type="ChEBI" id="CHEBI:49883"/>
    </cofactor>
</comment>
<comment type="caution">
    <text evidence="8">The sequence shown here is derived from an EMBL/GenBank/DDBJ whole genome shotgun (WGS) entry which is preliminary data.</text>
</comment>
<reference evidence="8 9" key="1">
    <citation type="journal article" date="2016" name="Nat. Commun.">
        <title>Thousands of microbial genomes shed light on interconnected biogeochemical processes in an aquifer system.</title>
        <authorList>
            <person name="Anantharaman K."/>
            <person name="Brown C.T."/>
            <person name="Hug L.A."/>
            <person name="Sharon I."/>
            <person name="Castelle C.J."/>
            <person name="Probst A.J."/>
            <person name="Thomas B.C."/>
            <person name="Singh A."/>
            <person name="Wilkins M.J."/>
            <person name="Karaoz U."/>
            <person name="Brodie E.L."/>
            <person name="Williams K.H."/>
            <person name="Hubbard S.S."/>
            <person name="Banfield J.F."/>
        </authorList>
    </citation>
    <scope>NUCLEOTIDE SEQUENCE [LARGE SCALE GENOMIC DNA]</scope>
</reference>
<comment type="similarity">
    <text evidence="2">Belongs to the complex I 20 kDa subunit family.</text>
</comment>